<dbReference type="InterPro" id="IPR050640">
    <property type="entry name" value="Bact_2-comp_sensor_kinase"/>
</dbReference>
<feature type="transmembrane region" description="Helical" evidence="1">
    <location>
        <begin position="122"/>
        <end position="140"/>
    </location>
</feature>
<reference evidence="3 4" key="1">
    <citation type="journal article" date="2015" name="Microbes Environ.">
        <title>Distribution and evolution of nitrogen fixation genes in the phylum bacteroidetes.</title>
        <authorList>
            <person name="Inoue J."/>
            <person name="Oshima K."/>
            <person name="Suda W."/>
            <person name="Sakamoto M."/>
            <person name="Iino T."/>
            <person name="Noda S."/>
            <person name="Hongoh Y."/>
            <person name="Hattori M."/>
            <person name="Ohkuma M."/>
        </authorList>
    </citation>
    <scope>NUCLEOTIDE SEQUENCE [LARGE SCALE GENOMIC DNA]</scope>
    <source>
        <strain evidence="3">JCM 15548</strain>
    </source>
</reference>
<evidence type="ECO:0000313" key="4">
    <source>
        <dbReference type="Proteomes" id="UP000032900"/>
    </source>
</evidence>
<name>A0A0E9M0V9_9BACT</name>
<feature type="domain" description="Signal transduction histidine kinase internal region" evidence="2">
    <location>
        <begin position="160"/>
        <end position="237"/>
    </location>
</feature>
<dbReference type="InterPro" id="IPR036890">
    <property type="entry name" value="HATPase_C_sf"/>
</dbReference>
<evidence type="ECO:0000256" key="1">
    <source>
        <dbReference type="SAM" id="Phobius"/>
    </source>
</evidence>
<dbReference type="AlphaFoldDB" id="A0A0E9M0V9"/>
<feature type="transmembrane region" description="Helical" evidence="1">
    <location>
        <begin position="12"/>
        <end position="33"/>
    </location>
</feature>
<feature type="transmembrane region" description="Helical" evidence="1">
    <location>
        <begin position="75"/>
        <end position="102"/>
    </location>
</feature>
<keyword evidence="1" id="KW-0812">Transmembrane</keyword>
<organism evidence="3 4">
    <name type="scientific">Geofilum rubicundum JCM 15548</name>
    <dbReference type="NCBI Taxonomy" id="1236989"/>
    <lineage>
        <taxon>Bacteria</taxon>
        <taxon>Pseudomonadati</taxon>
        <taxon>Bacteroidota</taxon>
        <taxon>Bacteroidia</taxon>
        <taxon>Marinilabiliales</taxon>
        <taxon>Marinilabiliaceae</taxon>
        <taxon>Geofilum</taxon>
    </lineage>
</organism>
<dbReference type="RefSeq" id="WP_062127554.1">
    <property type="nucleotide sequence ID" value="NZ_BAZW01000048.1"/>
</dbReference>
<dbReference type="OrthoDB" id="9809908at2"/>
<dbReference type="STRING" id="1236989.JCM15548_13797"/>
<gene>
    <name evidence="3" type="ORF">JCM15548_13797</name>
</gene>
<dbReference type="SUPFAM" id="SSF55874">
    <property type="entry name" value="ATPase domain of HSP90 chaperone/DNA topoisomerase II/histidine kinase"/>
    <property type="match status" value="1"/>
</dbReference>
<comment type="caution">
    <text evidence="3">The sequence shown here is derived from an EMBL/GenBank/DDBJ whole genome shotgun (WGS) entry which is preliminary data.</text>
</comment>
<feature type="transmembrane region" description="Helical" evidence="1">
    <location>
        <begin position="45"/>
        <end position="63"/>
    </location>
</feature>
<keyword evidence="1" id="KW-0472">Membrane</keyword>
<protein>
    <submittedName>
        <fullName evidence="3">Autolysin sensor kinase</fullName>
    </submittedName>
</protein>
<proteinExistence type="predicted"/>
<keyword evidence="3" id="KW-0418">Kinase</keyword>
<dbReference type="GO" id="GO:0000155">
    <property type="term" value="F:phosphorelay sensor kinase activity"/>
    <property type="evidence" value="ECO:0007669"/>
    <property type="project" value="InterPro"/>
</dbReference>
<evidence type="ECO:0000313" key="3">
    <source>
        <dbReference type="EMBL" id="GAO31437.1"/>
    </source>
</evidence>
<dbReference type="EMBL" id="BAZW01000048">
    <property type="protein sequence ID" value="GAO31437.1"/>
    <property type="molecule type" value="Genomic_DNA"/>
</dbReference>
<dbReference type="Pfam" id="PF06580">
    <property type="entry name" value="His_kinase"/>
    <property type="match status" value="1"/>
</dbReference>
<dbReference type="Gene3D" id="3.30.565.10">
    <property type="entry name" value="Histidine kinase-like ATPase, C-terminal domain"/>
    <property type="match status" value="1"/>
</dbReference>
<dbReference type="Proteomes" id="UP000032900">
    <property type="component" value="Unassembled WGS sequence"/>
</dbReference>
<dbReference type="InterPro" id="IPR010559">
    <property type="entry name" value="Sig_transdc_His_kin_internal"/>
</dbReference>
<keyword evidence="3" id="KW-0808">Transferase</keyword>
<keyword evidence="1" id="KW-1133">Transmembrane helix</keyword>
<evidence type="ECO:0000259" key="2">
    <source>
        <dbReference type="Pfam" id="PF06580"/>
    </source>
</evidence>
<dbReference type="PANTHER" id="PTHR34220">
    <property type="entry name" value="SENSOR HISTIDINE KINASE YPDA"/>
    <property type="match status" value="1"/>
</dbReference>
<accession>A0A0E9M0V9</accession>
<dbReference type="PANTHER" id="PTHR34220:SF7">
    <property type="entry name" value="SENSOR HISTIDINE KINASE YPDA"/>
    <property type="match status" value="1"/>
</dbReference>
<sequence length="348" mass="39949">MLHPILSHKYSLWSLLPFWLIHTLVPAALWHYYANLEWSLALVDGAVYGATLMVVGITLWFPVGYGRRDCPSSRILINNVVVGIVAVVTWLVVSGLICQAFLGHHQHYMDLSWRVLPIRVLWGVEEYMMIMVMYHFFVFYRDLEEKRLQEEVLKKQVKESELKTLKAQLNPHFLFNSLNSVSALTLSQPEGARRMIAQLSELLRYSLRNKHTDLISVSDELQNIRRYMEIEKVRFGDLLNYEEEVAEACSQYRLPAMILQPLFENAIKHGLYESMEGITVKTTCWAHDSELRITVSNNYDDASASPRGGGLGLRHTANILRNLYNREGLLKASGADGVFRVELIIPQN</sequence>
<keyword evidence="4" id="KW-1185">Reference proteome</keyword>
<dbReference type="GO" id="GO:0016020">
    <property type="term" value="C:membrane"/>
    <property type="evidence" value="ECO:0007669"/>
    <property type="project" value="InterPro"/>
</dbReference>